<feature type="compositionally biased region" description="Polar residues" evidence="7">
    <location>
        <begin position="714"/>
        <end position="726"/>
    </location>
</feature>
<dbReference type="PANTHER" id="PTHR40469:SF2">
    <property type="entry name" value="GALACTOSE-BINDING DOMAIN-LIKE SUPERFAMILY PROTEIN"/>
    <property type="match status" value="1"/>
</dbReference>
<dbReference type="InterPro" id="IPR009056">
    <property type="entry name" value="Cyt_c-like_dom"/>
</dbReference>
<evidence type="ECO:0000256" key="2">
    <source>
        <dbReference type="ARBA" id="ARBA00022617"/>
    </source>
</evidence>
<dbReference type="PROSITE" id="PS51257">
    <property type="entry name" value="PROKAR_LIPOPROTEIN"/>
    <property type="match status" value="1"/>
</dbReference>
<name>A0ABV0BUK4_9SPHI</name>
<evidence type="ECO:0000256" key="6">
    <source>
        <dbReference type="PROSITE-ProRule" id="PRU00433"/>
    </source>
</evidence>
<dbReference type="InterPro" id="IPR011042">
    <property type="entry name" value="6-blade_b-propeller_TolB-like"/>
</dbReference>
<gene>
    <name evidence="9" type="ORF">ABE541_13300</name>
</gene>
<keyword evidence="4" id="KW-0249">Electron transport</keyword>
<comment type="caution">
    <text evidence="9">The sequence shown here is derived from an EMBL/GenBank/DDBJ whole genome shotgun (WGS) entry which is preliminary data.</text>
</comment>
<evidence type="ECO:0000259" key="8">
    <source>
        <dbReference type="PROSITE" id="PS51007"/>
    </source>
</evidence>
<evidence type="ECO:0000256" key="7">
    <source>
        <dbReference type="SAM" id="MobiDB-lite"/>
    </source>
</evidence>
<dbReference type="Proteomes" id="UP001409291">
    <property type="component" value="Unassembled WGS sequence"/>
</dbReference>
<dbReference type="Gene3D" id="1.10.760.10">
    <property type="entry name" value="Cytochrome c-like domain"/>
    <property type="match status" value="1"/>
</dbReference>
<dbReference type="Pfam" id="PF06283">
    <property type="entry name" value="ThuA"/>
    <property type="match status" value="1"/>
</dbReference>
<feature type="region of interest" description="Disordered" evidence="7">
    <location>
        <begin position="714"/>
        <end position="745"/>
    </location>
</feature>
<dbReference type="InterPro" id="IPR012938">
    <property type="entry name" value="Glc/Sorbosone_DH"/>
</dbReference>
<feature type="compositionally biased region" description="Basic and acidic residues" evidence="7">
    <location>
        <begin position="727"/>
        <end position="745"/>
    </location>
</feature>
<keyword evidence="10" id="KW-1185">Reference proteome</keyword>
<evidence type="ECO:0000256" key="3">
    <source>
        <dbReference type="ARBA" id="ARBA00022723"/>
    </source>
</evidence>
<reference evidence="9 10" key="1">
    <citation type="submission" date="2024-04" db="EMBL/GenBank/DDBJ databases">
        <title>WGS of bacteria from Torrens River.</title>
        <authorList>
            <person name="Wyrsch E.R."/>
            <person name="Drigo B."/>
        </authorList>
    </citation>
    <scope>NUCLEOTIDE SEQUENCE [LARGE SCALE GENOMIC DNA]</scope>
    <source>
        <strain evidence="9 10">TWI391</strain>
    </source>
</reference>
<dbReference type="Gene3D" id="3.40.50.880">
    <property type="match status" value="1"/>
</dbReference>
<organism evidence="9 10">
    <name type="scientific">Sphingobacterium kitahiroshimense</name>
    <dbReference type="NCBI Taxonomy" id="470446"/>
    <lineage>
        <taxon>Bacteria</taxon>
        <taxon>Pseudomonadati</taxon>
        <taxon>Bacteroidota</taxon>
        <taxon>Sphingobacteriia</taxon>
        <taxon>Sphingobacteriales</taxon>
        <taxon>Sphingobacteriaceae</taxon>
        <taxon>Sphingobacterium</taxon>
    </lineage>
</organism>
<keyword evidence="2 6" id="KW-0349">Heme</keyword>
<dbReference type="SUPFAM" id="SSF50952">
    <property type="entry name" value="Soluble quinoprotein glucose dehydrogenase"/>
    <property type="match status" value="1"/>
</dbReference>
<keyword evidence="1" id="KW-0813">Transport</keyword>
<dbReference type="InterPro" id="IPR036909">
    <property type="entry name" value="Cyt_c-like_dom_sf"/>
</dbReference>
<dbReference type="InterPro" id="IPR029062">
    <property type="entry name" value="Class_I_gatase-like"/>
</dbReference>
<evidence type="ECO:0000256" key="5">
    <source>
        <dbReference type="ARBA" id="ARBA00023004"/>
    </source>
</evidence>
<dbReference type="Pfam" id="PF07995">
    <property type="entry name" value="GSDH"/>
    <property type="match status" value="1"/>
</dbReference>
<accession>A0ABV0BUK4</accession>
<feature type="domain" description="Cytochrome c" evidence="8">
    <location>
        <begin position="744"/>
        <end position="828"/>
    </location>
</feature>
<evidence type="ECO:0000313" key="9">
    <source>
        <dbReference type="EMBL" id="MEN5378235.1"/>
    </source>
</evidence>
<evidence type="ECO:0000256" key="1">
    <source>
        <dbReference type="ARBA" id="ARBA00022448"/>
    </source>
</evidence>
<dbReference type="RefSeq" id="WP_346581474.1">
    <property type="nucleotide sequence ID" value="NZ_JBDJLH010000001.1"/>
</dbReference>
<evidence type="ECO:0000256" key="4">
    <source>
        <dbReference type="ARBA" id="ARBA00022982"/>
    </source>
</evidence>
<evidence type="ECO:0000313" key="10">
    <source>
        <dbReference type="Proteomes" id="UP001409291"/>
    </source>
</evidence>
<feature type="compositionally biased region" description="Basic and acidic residues" evidence="7">
    <location>
        <begin position="427"/>
        <end position="438"/>
    </location>
</feature>
<dbReference type="Pfam" id="PF00034">
    <property type="entry name" value="Cytochrom_C"/>
    <property type="match status" value="1"/>
</dbReference>
<keyword evidence="5 6" id="KW-0408">Iron</keyword>
<dbReference type="PRINTS" id="PR00606">
    <property type="entry name" value="CYTCHROMECID"/>
</dbReference>
<protein>
    <submittedName>
        <fullName evidence="9">ThuA domain-containing protein</fullName>
    </submittedName>
</protein>
<dbReference type="SUPFAM" id="SSF46626">
    <property type="entry name" value="Cytochrome c"/>
    <property type="match status" value="1"/>
</dbReference>
<dbReference type="InterPro" id="IPR011041">
    <property type="entry name" value="Quinoprot_gluc/sorb_DH_b-prop"/>
</dbReference>
<dbReference type="SUPFAM" id="SSF52317">
    <property type="entry name" value="Class I glutamine amidotransferase-like"/>
    <property type="match status" value="1"/>
</dbReference>
<feature type="region of interest" description="Disordered" evidence="7">
    <location>
        <begin position="425"/>
        <end position="444"/>
    </location>
</feature>
<sequence length="828" mass="92965">MIKTLLSKISLLLIFISVLSSCHQKRSGKPRVLVFSKTAGFHHNSIEKGNIALQKLGLENNFDVDTTTNADWFNEDSLKNYSAVVFLNTTGDLLNNYQEADFERYIQAGGGFVGIHGAADAEYDWGWYGRLVGGYFATHPEVKEGKLTVVDKKHPSTKTLPDTWVHTDEWYVFKKRYEATHVLMNINKEVYANPEQMAETPMAWYHDFDGGRSFYTGLGHQDEDYSDPLFLKHILGAIEYAIGDNYELDYGKAKTKRVPEEERFTKVPLAVGEFFEPTEMAILPNLDILVAQRRGELLHYNQETKKVTQVGLLDVYHKTETPNVNAEEGFMGLTIDPDFAENHYIYAFYSPKDTSVNRLSRFEFKNNKLDLGTEKIVLQFYSQRDICCHTGGSLAFDKDRNLYLSTGDNSTPFDEKDQKFVSNGYSPRDDRAGHEQYDAARSSGNSNDLRGKILRIKIAEDGSYQIPKGNLFPEGQANTRPEIYVMGNRNPYRISIDQKTGFLYWGEVGPDANADSLGRGPRGYDEVNQARQAGFFGWPFFVGNNYAYNPYNYETGTSGQAFDPQKPINSSRNNTGIKELPVAQPAFIWYPYAESSDFPQVGSGGRNAMTGPVYYSDLYPKETRYPDYYDGKLFIYDWVRGWIKAVTMLPNGDFDKMEPFMPHTKLASAIDMEVGPDGRIYLLEYGNGWFSKNADAAISRIDYNAGELASQRVNKTVSAKKSPSDTTYKDLDKANGALGHKEGSDTPKGKALVLASDCQACHGVDKKSVGPAYTVVAKHYKDNKDALSLLSKKIINGGGGVWGEVAMPAHPSLKQEDANEIVKWILSL</sequence>
<dbReference type="PANTHER" id="PTHR40469">
    <property type="entry name" value="SECRETED GLYCOSYL HYDROLASE"/>
    <property type="match status" value="1"/>
</dbReference>
<keyword evidence="3 6" id="KW-0479">Metal-binding</keyword>
<dbReference type="InterPro" id="IPR002324">
    <property type="entry name" value="Cyt_c_ID"/>
</dbReference>
<dbReference type="Gene3D" id="2.120.10.30">
    <property type="entry name" value="TolB, C-terminal domain"/>
    <property type="match status" value="1"/>
</dbReference>
<dbReference type="InterPro" id="IPR029010">
    <property type="entry name" value="ThuA-like"/>
</dbReference>
<dbReference type="PROSITE" id="PS51007">
    <property type="entry name" value="CYTC"/>
    <property type="match status" value="1"/>
</dbReference>
<dbReference type="EMBL" id="JBDJNQ010000006">
    <property type="protein sequence ID" value="MEN5378235.1"/>
    <property type="molecule type" value="Genomic_DNA"/>
</dbReference>
<proteinExistence type="predicted"/>